<proteinExistence type="predicted"/>
<feature type="region of interest" description="Disordered" evidence="1">
    <location>
        <begin position="22"/>
        <end position="44"/>
    </location>
</feature>
<feature type="region of interest" description="Disordered" evidence="1">
    <location>
        <begin position="343"/>
        <end position="376"/>
    </location>
</feature>
<feature type="region of interest" description="Disordered" evidence="1">
    <location>
        <begin position="525"/>
        <end position="638"/>
    </location>
</feature>
<feature type="region of interest" description="Disordered" evidence="1">
    <location>
        <begin position="132"/>
        <end position="285"/>
    </location>
</feature>
<dbReference type="Proteomes" id="UP001642540">
    <property type="component" value="Unassembled WGS sequence"/>
</dbReference>
<evidence type="ECO:0000313" key="3">
    <source>
        <dbReference type="EMBL" id="CAL8139692.1"/>
    </source>
</evidence>
<comment type="caution">
    <text evidence="3">The sequence shown here is derived from an EMBL/GenBank/DDBJ whole genome shotgun (WGS) entry which is preliminary data.</text>
</comment>
<organism evidence="3 4">
    <name type="scientific">Orchesella dallaii</name>
    <dbReference type="NCBI Taxonomy" id="48710"/>
    <lineage>
        <taxon>Eukaryota</taxon>
        <taxon>Metazoa</taxon>
        <taxon>Ecdysozoa</taxon>
        <taxon>Arthropoda</taxon>
        <taxon>Hexapoda</taxon>
        <taxon>Collembola</taxon>
        <taxon>Entomobryomorpha</taxon>
        <taxon>Entomobryoidea</taxon>
        <taxon>Orchesellidae</taxon>
        <taxon>Orchesellinae</taxon>
        <taxon>Orchesella</taxon>
    </lineage>
</organism>
<reference evidence="3 4" key="1">
    <citation type="submission" date="2024-08" db="EMBL/GenBank/DDBJ databases">
        <authorList>
            <person name="Cucini C."/>
            <person name="Frati F."/>
        </authorList>
    </citation>
    <scope>NUCLEOTIDE SEQUENCE [LARGE SCALE GENOMIC DNA]</scope>
</reference>
<gene>
    <name evidence="3" type="ORF">ODALV1_LOCUS27950</name>
</gene>
<evidence type="ECO:0000256" key="2">
    <source>
        <dbReference type="SAM" id="SignalP"/>
    </source>
</evidence>
<protein>
    <recommendedName>
        <fullName evidence="5">DUF243 domain-containing protein</fullName>
    </recommendedName>
</protein>
<feature type="compositionally biased region" description="Low complexity" evidence="1">
    <location>
        <begin position="525"/>
        <end position="559"/>
    </location>
</feature>
<keyword evidence="2" id="KW-0732">Signal</keyword>
<feature type="compositionally biased region" description="Low complexity" evidence="1">
    <location>
        <begin position="250"/>
        <end position="264"/>
    </location>
</feature>
<dbReference type="EMBL" id="CAXLJM020000129">
    <property type="protein sequence ID" value="CAL8139692.1"/>
    <property type="molecule type" value="Genomic_DNA"/>
</dbReference>
<keyword evidence="4" id="KW-1185">Reference proteome</keyword>
<feature type="chain" id="PRO_5046338601" description="DUF243 domain-containing protein" evidence="2">
    <location>
        <begin position="18"/>
        <end position="638"/>
    </location>
</feature>
<evidence type="ECO:0000256" key="1">
    <source>
        <dbReference type="SAM" id="MobiDB-lite"/>
    </source>
</evidence>
<feature type="compositionally biased region" description="Polar residues" evidence="1">
    <location>
        <begin position="603"/>
        <end position="619"/>
    </location>
</feature>
<feature type="compositionally biased region" description="Low complexity" evidence="1">
    <location>
        <begin position="219"/>
        <end position="228"/>
    </location>
</feature>
<feature type="compositionally biased region" description="Polar residues" evidence="1">
    <location>
        <begin position="355"/>
        <end position="367"/>
    </location>
</feature>
<name>A0ABP1RZT6_9HEXA</name>
<accession>A0ABP1RZT6</accession>
<feature type="compositionally biased region" description="Basic and acidic residues" evidence="1">
    <location>
        <begin position="572"/>
        <end position="588"/>
    </location>
</feature>
<evidence type="ECO:0000313" key="4">
    <source>
        <dbReference type="Proteomes" id="UP001642540"/>
    </source>
</evidence>
<evidence type="ECO:0008006" key="5">
    <source>
        <dbReference type="Google" id="ProtNLM"/>
    </source>
</evidence>
<sequence>MWKCTVLFSSLVLIASAVSMGDRTNSQPIRPNRNDGGGGGLGRPADWTMSKANLVAEFYTNEPATAQRKSSTSVFNSNLRDRNYKSIFPFPFHIKNDNGNGNLAPHQISVPFQGHGKHVNVNGNVNLIASGTNYNQQSVNPPPGSGGSGGYATPFRPIKFPEQNQIVPHNKPDSGYPPNFRQRGPAQPPSSGYWESNRQNNHNQNQPITNGLRPPPQQPQQLYLPPQLTANQSPPQMQAQSPDPIPIPQPQNQAQQSQAQYPVPRNNVTFTPSQPIPAPPPNQNLQTPQFQPLSPQILDNYRKQAVYPTNQNQQSTEKPIVYVMSNSSSSNQLSAQTQYNVGDSNGTPPAFNIPPSDSFTNYENNPVISPFQPPQPNLNALSTESLSHVLADANAKAGEAMDKTIRFVIHKPEDENVVKNAILEDAQNRYEDVKFVQGPTLKVQRKETVYLPPKRKTVVYILLKEPQIDTDVEVMSPQEDDPVPEVYITYQKSDGHVKTKHYSPKPIKEGDMKKYLDLEAGSESYSGEESSLQPRFSKSTSVSLSTSTKTSKKSATISTLPSKQEPPASLPSKHEVSSRDLSNHKMSSEEDVNIPLLEKVSTAARNSTSTIKKTRSSPALPSPRRYPQRQPIQCPTVT</sequence>
<feature type="compositionally biased region" description="Polar residues" evidence="1">
    <location>
        <begin position="189"/>
        <end position="209"/>
    </location>
</feature>
<feature type="signal peptide" evidence="2">
    <location>
        <begin position="1"/>
        <end position="17"/>
    </location>
</feature>